<sequence>MDKSLSDTNISATMDTTPPNFVSTRNKRLREEDLPEEFSKFRSEIKEMFSSFILTQQNEMKIIKDIQITNINIETAVTHLTKQNDEFRKKIESLESQRKKDREYIALLEERIEDMNRCNRKTCIEIKNVPKQHQENSDDLINMVTNLGRHLSIEIDSRDVRDIHRLPSKKEGIKNTPVVVELNSTLLKTNLLKKAKSFNIKNTSKLQAKHLGIKSDAEVPVFISEQLTPKNARLFFLARDLAKTKQYKFCWTSFGRIMVKKDENARNIVIKSEAQVQHLMQEA</sequence>
<dbReference type="AlphaFoldDB" id="A0A2H1V4H8"/>
<gene>
    <name evidence="4" type="ORF">SFRICE_036924</name>
</gene>
<evidence type="ECO:0000256" key="1">
    <source>
        <dbReference type="SAM" id="Coils"/>
    </source>
</evidence>
<dbReference type="Pfam" id="PF25298">
    <property type="entry name" value="Baculo_FP_2nd"/>
    <property type="match status" value="1"/>
</dbReference>
<feature type="coiled-coil region" evidence="1">
    <location>
        <begin position="77"/>
        <end position="111"/>
    </location>
</feature>
<keyword evidence="1" id="KW-0175">Coiled coil</keyword>
<accession>A0A2H1V4H8</accession>
<evidence type="ECO:0000259" key="3">
    <source>
        <dbReference type="Pfam" id="PF25298"/>
    </source>
</evidence>
<protein>
    <submittedName>
        <fullName evidence="4">SFRICE_036924</fullName>
    </submittedName>
</protein>
<dbReference type="InterPro" id="IPR057251">
    <property type="entry name" value="FP_C"/>
</dbReference>
<evidence type="ECO:0000256" key="2">
    <source>
        <dbReference type="SAM" id="MobiDB-lite"/>
    </source>
</evidence>
<feature type="region of interest" description="Disordered" evidence="2">
    <location>
        <begin position="1"/>
        <end position="21"/>
    </location>
</feature>
<name>A0A2H1V4H8_SPOFR</name>
<dbReference type="EMBL" id="ODYU01000631">
    <property type="protein sequence ID" value="SOQ35741.1"/>
    <property type="molecule type" value="Genomic_DNA"/>
</dbReference>
<proteinExistence type="predicted"/>
<evidence type="ECO:0000313" key="4">
    <source>
        <dbReference type="EMBL" id="SOQ35741.1"/>
    </source>
</evidence>
<reference evidence="4" key="1">
    <citation type="submission" date="2016-07" db="EMBL/GenBank/DDBJ databases">
        <authorList>
            <person name="Bretaudeau A."/>
        </authorList>
    </citation>
    <scope>NUCLEOTIDE SEQUENCE</scope>
    <source>
        <strain evidence="4">Rice</strain>
        <tissue evidence="4">Whole body</tissue>
    </source>
</reference>
<organism evidence="4">
    <name type="scientific">Spodoptera frugiperda</name>
    <name type="common">Fall armyworm</name>
    <dbReference type="NCBI Taxonomy" id="7108"/>
    <lineage>
        <taxon>Eukaryota</taxon>
        <taxon>Metazoa</taxon>
        <taxon>Ecdysozoa</taxon>
        <taxon>Arthropoda</taxon>
        <taxon>Hexapoda</taxon>
        <taxon>Insecta</taxon>
        <taxon>Pterygota</taxon>
        <taxon>Neoptera</taxon>
        <taxon>Endopterygota</taxon>
        <taxon>Lepidoptera</taxon>
        <taxon>Glossata</taxon>
        <taxon>Ditrysia</taxon>
        <taxon>Noctuoidea</taxon>
        <taxon>Noctuidae</taxon>
        <taxon>Amphipyrinae</taxon>
        <taxon>Spodoptera</taxon>
    </lineage>
</organism>
<feature type="domain" description="FP protein C-terminal" evidence="3">
    <location>
        <begin position="228"/>
        <end position="279"/>
    </location>
</feature>